<reference evidence="1 2" key="1">
    <citation type="submission" date="2011-02" db="EMBL/GenBank/DDBJ databases">
        <title>The Genome Sequence of Mortierella verticillata NRRL 6337.</title>
        <authorList>
            <consortium name="The Broad Institute Genome Sequencing Platform"/>
            <person name="Russ C."/>
            <person name="Cuomo C."/>
            <person name="Burger G."/>
            <person name="Gray M.W."/>
            <person name="Holland P.W.H."/>
            <person name="King N."/>
            <person name="Lang F.B.F."/>
            <person name="Roger A.J."/>
            <person name="Ruiz-Trillo I."/>
            <person name="Young S.K."/>
            <person name="Zeng Q."/>
            <person name="Gargeya S."/>
            <person name="Alvarado L."/>
            <person name="Berlin A."/>
            <person name="Chapman S.B."/>
            <person name="Chen Z."/>
            <person name="Freedman E."/>
            <person name="Gellesch M."/>
            <person name="Goldberg J."/>
            <person name="Griggs A."/>
            <person name="Gujja S."/>
            <person name="Heilman E."/>
            <person name="Heiman D."/>
            <person name="Howarth C."/>
            <person name="Mehta T."/>
            <person name="Neiman D."/>
            <person name="Pearson M."/>
            <person name="Roberts A."/>
            <person name="Saif S."/>
            <person name="Shea T."/>
            <person name="Shenoy N."/>
            <person name="Sisk P."/>
            <person name="Stolte C."/>
            <person name="Sykes S."/>
            <person name="White J."/>
            <person name="Yandava C."/>
            <person name="Haas B."/>
            <person name="Nusbaum C."/>
            <person name="Birren B."/>
        </authorList>
    </citation>
    <scope>NUCLEOTIDE SEQUENCE [LARGE SCALE GENOMIC DNA]</scope>
    <source>
        <strain evidence="1 2">NRRL 6337</strain>
    </source>
</reference>
<dbReference type="AlphaFoldDB" id="A0A086TJ59"/>
<evidence type="ECO:0000313" key="2">
    <source>
        <dbReference type="Proteomes" id="UP000243308"/>
    </source>
</evidence>
<protein>
    <submittedName>
        <fullName evidence="1">Uncharacterized protein</fullName>
    </submittedName>
</protein>
<accession>A0A086TJ59</accession>
<organism evidence="1 2">
    <name type="scientific">Podila verticillata NRRL 6337</name>
    <dbReference type="NCBI Taxonomy" id="1069443"/>
    <lineage>
        <taxon>Eukaryota</taxon>
        <taxon>Fungi</taxon>
        <taxon>Fungi incertae sedis</taxon>
        <taxon>Mucoromycota</taxon>
        <taxon>Mortierellomycotina</taxon>
        <taxon>Mortierellomycetes</taxon>
        <taxon>Mortierellales</taxon>
        <taxon>Mortierellaceae</taxon>
        <taxon>Podila</taxon>
    </lineage>
</organism>
<name>A0A086TJ59_9FUNG</name>
<dbReference type="Proteomes" id="UP000243308">
    <property type="component" value="Unassembled WGS sequence"/>
</dbReference>
<keyword evidence="2" id="KW-1185">Reference proteome</keyword>
<dbReference type="EMBL" id="KN042434">
    <property type="protein sequence ID" value="KFH61986.1"/>
    <property type="molecule type" value="Genomic_DNA"/>
</dbReference>
<sequence length="104" mass="12243">MREEGEESDQKRKACQAEYECVCLDMFKTFAKMSEDDKRPFDAVEKCNKARHANSDLLRHPIEGRAEQLKDSFHEEVIDMFEACILLLQNIPRKMSDYIAQLER</sequence>
<evidence type="ECO:0000313" key="1">
    <source>
        <dbReference type="EMBL" id="KFH61986.1"/>
    </source>
</evidence>
<proteinExistence type="predicted"/>
<gene>
    <name evidence="1" type="ORF">MVEG_12140</name>
</gene>